<dbReference type="Proteomes" id="UP001642484">
    <property type="component" value="Unassembled WGS sequence"/>
</dbReference>
<feature type="compositionally biased region" description="Basic and acidic residues" evidence="3">
    <location>
        <begin position="81"/>
        <end position="95"/>
    </location>
</feature>
<protein>
    <submittedName>
        <fullName evidence="4">Uncharacterized protein</fullName>
    </submittedName>
</protein>
<gene>
    <name evidence="4" type="ORF">CCMP2556_LOCUS6079</name>
</gene>
<dbReference type="InterPro" id="IPR029063">
    <property type="entry name" value="SAM-dependent_MTases_sf"/>
</dbReference>
<evidence type="ECO:0000313" key="5">
    <source>
        <dbReference type="Proteomes" id="UP001642484"/>
    </source>
</evidence>
<evidence type="ECO:0000256" key="1">
    <source>
        <dbReference type="ARBA" id="ARBA00022603"/>
    </source>
</evidence>
<accession>A0ABP0ID03</accession>
<proteinExistence type="predicted"/>
<keyword evidence="1" id="KW-0489">Methyltransferase</keyword>
<keyword evidence="2" id="KW-0808">Transferase</keyword>
<feature type="non-terminal residue" evidence="4">
    <location>
        <position position="1"/>
    </location>
</feature>
<dbReference type="Gene3D" id="3.40.50.150">
    <property type="entry name" value="Vaccinia Virus protein VP39"/>
    <property type="match status" value="1"/>
</dbReference>
<dbReference type="EMBL" id="CAXAMN010002614">
    <property type="protein sequence ID" value="CAK9000470.1"/>
    <property type="molecule type" value="Genomic_DNA"/>
</dbReference>
<sequence length="109" mass="12433">QTNLDLCLQEIDAKGYACQTYLLDDAWYGLPQSRRRVYLVCLNRNAAGVATSASTFFQSDRFLLADDDPAVTSYLQTLQEEREKQRAKEAERPSEKNPSWISLHMSLAE</sequence>
<keyword evidence="5" id="KW-1185">Reference proteome</keyword>
<reference evidence="4 5" key="1">
    <citation type="submission" date="2024-02" db="EMBL/GenBank/DDBJ databases">
        <authorList>
            <person name="Chen Y."/>
            <person name="Shah S."/>
            <person name="Dougan E. K."/>
            <person name="Thang M."/>
            <person name="Chan C."/>
        </authorList>
    </citation>
    <scope>NUCLEOTIDE SEQUENCE [LARGE SCALE GENOMIC DNA]</scope>
</reference>
<name>A0ABP0ID03_9DINO</name>
<comment type="caution">
    <text evidence="4">The sequence shown here is derived from an EMBL/GenBank/DDBJ whole genome shotgun (WGS) entry which is preliminary data.</text>
</comment>
<evidence type="ECO:0000256" key="2">
    <source>
        <dbReference type="ARBA" id="ARBA00022679"/>
    </source>
</evidence>
<organism evidence="4 5">
    <name type="scientific">Durusdinium trenchii</name>
    <dbReference type="NCBI Taxonomy" id="1381693"/>
    <lineage>
        <taxon>Eukaryota</taxon>
        <taxon>Sar</taxon>
        <taxon>Alveolata</taxon>
        <taxon>Dinophyceae</taxon>
        <taxon>Suessiales</taxon>
        <taxon>Symbiodiniaceae</taxon>
        <taxon>Durusdinium</taxon>
    </lineage>
</organism>
<dbReference type="InterPro" id="IPR001525">
    <property type="entry name" value="C5_MeTfrase"/>
</dbReference>
<evidence type="ECO:0000313" key="4">
    <source>
        <dbReference type="EMBL" id="CAK9000470.1"/>
    </source>
</evidence>
<dbReference type="SUPFAM" id="SSF53335">
    <property type="entry name" value="S-adenosyl-L-methionine-dependent methyltransferases"/>
    <property type="match status" value="1"/>
</dbReference>
<dbReference type="Pfam" id="PF00145">
    <property type="entry name" value="DNA_methylase"/>
    <property type="match status" value="1"/>
</dbReference>
<evidence type="ECO:0000256" key="3">
    <source>
        <dbReference type="SAM" id="MobiDB-lite"/>
    </source>
</evidence>
<feature type="region of interest" description="Disordered" evidence="3">
    <location>
        <begin position="81"/>
        <end position="109"/>
    </location>
</feature>